<keyword evidence="11" id="KW-0325">Glycoprotein</keyword>
<keyword evidence="4" id="KW-0433">Leucine-rich repeat</keyword>
<evidence type="ECO:0000256" key="4">
    <source>
        <dbReference type="ARBA" id="ARBA00022614"/>
    </source>
</evidence>
<reference evidence="15" key="1">
    <citation type="journal article" date="2023" name="Nat. Commun.">
        <title>Diploid and tetraploid genomes of Acorus and the evolution of monocots.</title>
        <authorList>
            <person name="Ma L."/>
            <person name="Liu K.W."/>
            <person name="Li Z."/>
            <person name="Hsiao Y.Y."/>
            <person name="Qi Y."/>
            <person name="Fu T."/>
            <person name="Tang G.D."/>
            <person name="Zhang D."/>
            <person name="Sun W.H."/>
            <person name="Liu D.K."/>
            <person name="Li Y."/>
            <person name="Chen G.Z."/>
            <person name="Liu X.D."/>
            <person name="Liao X.Y."/>
            <person name="Jiang Y.T."/>
            <person name="Yu X."/>
            <person name="Hao Y."/>
            <person name="Huang J."/>
            <person name="Zhao X.W."/>
            <person name="Ke S."/>
            <person name="Chen Y.Y."/>
            <person name="Wu W.L."/>
            <person name="Hsu J.L."/>
            <person name="Lin Y.F."/>
            <person name="Huang M.D."/>
            <person name="Li C.Y."/>
            <person name="Huang L."/>
            <person name="Wang Z.W."/>
            <person name="Zhao X."/>
            <person name="Zhong W.Y."/>
            <person name="Peng D.H."/>
            <person name="Ahmad S."/>
            <person name="Lan S."/>
            <person name="Zhang J.S."/>
            <person name="Tsai W.C."/>
            <person name="Van de Peer Y."/>
            <person name="Liu Z.J."/>
        </authorList>
    </citation>
    <scope>NUCLEOTIDE SEQUENCE</scope>
    <source>
        <strain evidence="15">SCP</strain>
    </source>
</reference>
<dbReference type="Pfam" id="PF08263">
    <property type="entry name" value="LRRNT_2"/>
    <property type="match status" value="1"/>
</dbReference>
<keyword evidence="9 12" id="KW-0472">Membrane</keyword>
<keyword evidence="7" id="KW-0677">Repeat</keyword>
<reference evidence="15" key="2">
    <citation type="submission" date="2023-06" db="EMBL/GenBank/DDBJ databases">
        <authorList>
            <person name="Ma L."/>
            <person name="Liu K.-W."/>
            <person name="Li Z."/>
            <person name="Hsiao Y.-Y."/>
            <person name="Qi Y."/>
            <person name="Fu T."/>
            <person name="Tang G."/>
            <person name="Zhang D."/>
            <person name="Sun W.-H."/>
            <person name="Liu D.-K."/>
            <person name="Li Y."/>
            <person name="Chen G.-Z."/>
            <person name="Liu X.-D."/>
            <person name="Liao X.-Y."/>
            <person name="Jiang Y.-T."/>
            <person name="Yu X."/>
            <person name="Hao Y."/>
            <person name="Huang J."/>
            <person name="Zhao X.-W."/>
            <person name="Ke S."/>
            <person name="Chen Y.-Y."/>
            <person name="Wu W.-L."/>
            <person name="Hsu J.-L."/>
            <person name="Lin Y.-F."/>
            <person name="Huang M.-D."/>
            <person name="Li C.-Y."/>
            <person name="Huang L."/>
            <person name="Wang Z.-W."/>
            <person name="Zhao X."/>
            <person name="Zhong W.-Y."/>
            <person name="Peng D.-H."/>
            <person name="Ahmad S."/>
            <person name="Lan S."/>
            <person name="Zhang J.-S."/>
            <person name="Tsai W.-C."/>
            <person name="Van De Peer Y."/>
            <person name="Liu Z.-J."/>
        </authorList>
    </citation>
    <scope>NUCLEOTIDE SEQUENCE</scope>
    <source>
        <strain evidence="15">SCP</strain>
        <tissue evidence="15">Leaves</tissue>
    </source>
</reference>
<dbReference type="FunFam" id="3.80.10.10:FF:000400">
    <property type="entry name" value="Nuclear pore complex protein NUP107"/>
    <property type="match status" value="1"/>
</dbReference>
<dbReference type="EMBL" id="JAUJYN010000037">
    <property type="protein sequence ID" value="KAK1257632.1"/>
    <property type="molecule type" value="Genomic_DNA"/>
</dbReference>
<dbReference type="InterPro" id="IPR032675">
    <property type="entry name" value="LRR_dom_sf"/>
</dbReference>
<dbReference type="Proteomes" id="UP001179952">
    <property type="component" value="Unassembled WGS sequence"/>
</dbReference>
<dbReference type="FunFam" id="3.80.10.10:FF:000041">
    <property type="entry name" value="LRR receptor-like serine/threonine-protein kinase ERECTA"/>
    <property type="match status" value="1"/>
</dbReference>
<evidence type="ECO:0000313" key="16">
    <source>
        <dbReference type="Proteomes" id="UP001179952"/>
    </source>
</evidence>
<dbReference type="SMART" id="SM00365">
    <property type="entry name" value="LRR_SD22"/>
    <property type="match status" value="6"/>
</dbReference>
<evidence type="ECO:0000256" key="12">
    <source>
        <dbReference type="SAM" id="Phobius"/>
    </source>
</evidence>
<comment type="caution">
    <text evidence="15">The sequence shown here is derived from an EMBL/GenBank/DDBJ whole genome shotgun (WGS) entry which is preliminary data.</text>
</comment>
<evidence type="ECO:0000256" key="1">
    <source>
        <dbReference type="ARBA" id="ARBA00004251"/>
    </source>
</evidence>
<dbReference type="PANTHER" id="PTHR48063">
    <property type="entry name" value="LRR RECEPTOR-LIKE KINASE"/>
    <property type="match status" value="1"/>
</dbReference>
<dbReference type="InterPro" id="IPR003591">
    <property type="entry name" value="Leu-rich_rpt_typical-subtyp"/>
</dbReference>
<dbReference type="GO" id="GO:0005886">
    <property type="term" value="C:plasma membrane"/>
    <property type="evidence" value="ECO:0007669"/>
    <property type="project" value="UniProtKB-SubCell"/>
</dbReference>
<evidence type="ECO:0000259" key="14">
    <source>
        <dbReference type="Pfam" id="PF23598"/>
    </source>
</evidence>
<dbReference type="SMART" id="SM00369">
    <property type="entry name" value="LRR_TYP"/>
    <property type="match status" value="9"/>
</dbReference>
<evidence type="ECO:0000256" key="6">
    <source>
        <dbReference type="ARBA" id="ARBA00022729"/>
    </source>
</evidence>
<feature type="domain" description="Disease resistance R13L4/SHOC-2-like LRR" evidence="14">
    <location>
        <begin position="257"/>
        <end position="432"/>
    </location>
</feature>
<dbReference type="FunFam" id="3.80.10.10:FF:000095">
    <property type="entry name" value="LRR receptor-like serine/threonine-protein kinase GSO1"/>
    <property type="match status" value="1"/>
</dbReference>
<dbReference type="FunFam" id="3.80.10.10:FF:000111">
    <property type="entry name" value="LRR receptor-like serine/threonine-protein kinase ERECTA"/>
    <property type="match status" value="1"/>
</dbReference>
<dbReference type="SUPFAM" id="SSF52058">
    <property type="entry name" value="L domain-like"/>
    <property type="match status" value="1"/>
</dbReference>
<evidence type="ECO:0000256" key="3">
    <source>
        <dbReference type="ARBA" id="ARBA00022475"/>
    </source>
</evidence>
<protein>
    <recommendedName>
        <fullName evidence="17">Leucine-rich repeat-containing N-terminal plant-type domain-containing protein</fullName>
    </recommendedName>
</protein>
<comment type="similarity">
    <text evidence="2">Belongs to the RLP family.</text>
</comment>
<dbReference type="Pfam" id="PF23598">
    <property type="entry name" value="LRR_14"/>
    <property type="match status" value="1"/>
</dbReference>
<accession>A0AAV8ZX75</accession>
<dbReference type="PRINTS" id="PR00019">
    <property type="entry name" value="LEURICHRPT"/>
</dbReference>
<keyword evidence="8 12" id="KW-1133">Transmembrane helix</keyword>
<keyword evidence="5 12" id="KW-0812">Transmembrane</keyword>
<dbReference type="GO" id="GO:0099402">
    <property type="term" value="P:plant organ development"/>
    <property type="evidence" value="ECO:0007669"/>
    <property type="project" value="UniProtKB-ARBA"/>
</dbReference>
<evidence type="ECO:0000256" key="9">
    <source>
        <dbReference type="ARBA" id="ARBA00023136"/>
    </source>
</evidence>
<dbReference type="InterPro" id="IPR046956">
    <property type="entry name" value="RLP23-like"/>
</dbReference>
<dbReference type="PANTHER" id="PTHR48063:SF112">
    <property type="entry name" value="RECEPTOR LIKE PROTEIN 30-LIKE"/>
    <property type="match status" value="1"/>
</dbReference>
<dbReference type="SUPFAM" id="SSF52047">
    <property type="entry name" value="RNI-like"/>
    <property type="match status" value="1"/>
</dbReference>
<evidence type="ECO:0000313" key="15">
    <source>
        <dbReference type="EMBL" id="KAK1257632.1"/>
    </source>
</evidence>
<dbReference type="InterPro" id="IPR055414">
    <property type="entry name" value="LRR_R13L4/SHOC2-like"/>
</dbReference>
<comment type="subcellular location">
    <subcellularLocation>
        <location evidence="1">Cell membrane</location>
        <topology evidence="1">Single-pass type I membrane protein</topology>
    </subcellularLocation>
</comment>
<keyword evidence="3" id="KW-1003">Cell membrane</keyword>
<evidence type="ECO:0000256" key="7">
    <source>
        <dbReference type="ARBA" id="ARBA00022737"/>
    </source>
</evidence>
<organism evidence="15 16">
    <name type="scientific">Acorus gramineus</name>
    <name type="common">Dwarf sweet flag</name>
    <dbReference type="NCBI Taxonomy" id="55184"/>
    <lineage>
        <taxon>Eukaryota</taxon>
        <taxon>Viridiplantae</taxon>
        <taxon>Streptophyta</taxon>
        <taxon>Embryophyta</taxon>
        <taxon>Tracheophyta</taxon>
        <taxon>Spermatophyta</taxon>
        <taxon>Magnoliopsida</taxon>
        <taxon>Liliopsida</taxon>
        <taxon>Acoraceae</taxon>
        <taxon>Acorus</taxon>
    </lineage>
</organism>
<dbReference type="Gene3D" id="3.80.10.10">
    <property type="entry name" value="Ribonuclease Inhibitor"/>
    <property type="match status" value="4"/>
</dbReference>
<keyword evidence="10" id="KW-0675">Receptor</keyword>
<evidence type="ECO:0000256" key="8">
    <source>
        <dbReference type="ARBA" id="ARBA00022989"/>
    </source>
</evidence>
<dbReference type="AlphaFoldDB" id="A0AAV8ZX75"/>
<keyword evidence="16" id="KW-1185">Reference proteome</keyword>
<evidence type="ECO:0000256" key="10">
    <source>
        <dbReference type="ARBA" id="ARBA00023170"/>
    </source>
</evidence>
<evidence type="ECO:0000256" key="11">
    <source>
        <dbReference type="ARBA" id="ARBA00023180"/>
    </source>
</evidence>
<sequence length="920" mass="102801">MRINKLVEVGKIGPFIKGSLNVNHLCVADDFPGSNNTSCLEVERQALLKFKEGLYDPRHRLSSWHGEDCCRWEGIGCDNQTAHVVKLDLNSYTDFYLGGIVGSSLLDLKHLYYLNLSWNNFEGPIPPFIGSLSELRHLDLSFNSFSGAIPQQLGNLSYLQYFSIGENQVNAKSLKWLSGLSTLQHLDLSGVNLSESSDWFQMISTPPTTLSTLWLVNCQLGSLPSSLGHQYANITHLSNLDLSFNLFDSIPGWFSNLSSLTELYLSHNNFHGPIPNTLRNLVSLEVLYLDSNELEGNLSDVFEQFKNLTAFVLSYNRITGGIPASIGRMSFLSHLDLSHNQLNGTIPKNIGHLSELRVLHATHNLLYGVISEDHFSKLTKLEELDLGLNSLSINVTSNWVPPFHLEYVDLSFCKLLDPKFPKWLAHENFEHLDLSNSGISDVIPNYFWNLRSQFSYLNLSNNQIRGMLPLSFTSSIFEVVDLSSNQFEGPLPPIPTNVYILYLQGNLFSGPIIFDNHENQTIKLLDLSNNSINGIISPNICKSHNLAVLDLSDNHLSGELPHCLENLTGFQVVKLANNNLHGKLPSMMLHTELQALQLNNNNFSGEFPSSLKHCKKLAMIDFSQNNFHGNIPSRIWETFPSLKFLQLRSNNFSGIIPQQICDLSSLQILDLANNHLVGSIPKCIGNFRGMVRRPNGSSLTYVNGTMIYEIFSLLLVRNGLELVYTNTLGLANNMDLSNNSLDGEIPESIVNLVELQSLNLSGNHLTGKIPTKIGDMKSMLSLDLSRNNLTGPIPSSLSELNFLGDLNLSFNNLSGRIPTGSQLQTFNDTSYEGNYDLCGPPTSKDCLGHGMPRSPASINQDNTADEEMLWLFLGVMLGFILGCWMVWGILLFKKDWRILYFLFLDELGDKGRPRPVDLSE</sequence>
<dbReference type="InterPro" id="IPR013210">
    <property type="entry name" value="LRR_N_plant-typ"/>
</dbReference>
<dbReference type="InterPro" id="IPR001611">
    <property type="entry name" value="Leu-rich_rpt"/>
</dbReference>
<name>A0AAV8ZX75_ACOGR</name>
<proteinExistence type="inferred from homology"/>
<evidence type="ECO:0000256" key="2">
    <source>
        <dbReference type="ARBA" id="ARBA00009592"/>
    </source>
</evidence>
<evidence type="ECO:0000256" key="5">
    <source>
        <dbReference type="ARBA" id="ARBA00022692"/>
    </source>
</evidence>
<dbReference type="GO" id="GO:0009653">
    <property type="term" value="P:anatomical structure morphogenesis"/>
    <property type="evidence" value="ECO:0007669"/>
    <property type="project" value="UniProtKB-ARBA"/>
</dbReference>
<keyword evidence="6" id="KW-0732">Signal</keyword>
<evidence type="ECO:0008006" key="17">
    <source>
        <dbReference type="Google" id="ProtNLM"/>
    </source>
</evidence>
<dbReference type="Pfam" id="PF13855">
    <property type="entry name" value="LRR_8"/>
    <property type="match status" value="1"/>
</dbReference>
<dbReference type="FunFam" id="3.80.10.10:FF:001347">
    <property type="entry name" value="LRR receptor-like serine/threonine-protein kinase GSO2"/>
    <property type="match status" value="1"/>
</dbReference>
<dbReference type="Pfam" id="PF00560">
    <property type="entry name" value="LRR_1"/>
    <property type="match status" value="10"/>
</dbReference>
<gene>
    <name evidence="15" type="ORF">QJS04_geneDACA024286</name>
</gene>
<evidence type="ECO:0000259" key="13">
    <source>
        <dbReference type="Pfam" id="PF08263"/>
    </source>
</evidence>
<feature type="domain" description="Leucine-rich repeat-containing N-terminal plant-type" evidence="13">
    <location>
        <begin position="43"/>
        <end position="78"/>
    </location>
</feature>
<feature type="transmembrane region" description="Helical" evidence="12">
    <location>
        <begin position="868"/>
        <end position="892"/>
    </location>
</feature>